<evidence type="ECO:0000259" key="1">
    <source>
        <dbReference type="Pfam" id="PF10727"/>
    </source>
</evidence>
<dbReference type="EMBL" id="CP006764">
    <property type="protein sequence ID" value="AIT61847.1"/>
    <property type="molecule type" value="Genomic_DNA"/>
</dbReference>
<dbReference type="eggNOG" id="COG5495">
    <property type="taxonomic scope" value="Bacteria"/>
</dbReference>
<dbReference type="Proteomes" id="UP000029914">
    <property type="component" value="Chromosome"/>
</dbReference>
<keyword evidence="4" id="KW-1185">Reference proteome</keyword>
<evidence type="ECO:0000259" key="2">
    <source>
        <dbReference type="Pfam" id="PF22242"/>
    </source>
</evidence>
<dbReference type="Gene3D" id="3.40.50.720">
    <property type="entry name" value="NAD(P)-binding Rossmann-like Domain"/>
    <property type="match status" value="1"/>
</dbReference>
<feature type="domain" description="CGL2689-like C-terminal" evidence="2">
    <location>
        <begin position="133"/>
        <end position="231"/>
    </location>
</feature>
<gene>
    <name evidence="3" type="ORF">CDOO_11690</name>
</gene>
<dbReference type="RefSeq" id="WP_018022828.1">
    <property type="nucleotide sequence ID" value="NZ_AQUX01000013.1"/>
</dbReference>
<accession>A0A097II87</accession>
<dbReference type="AlphaFoldDB" id="A0A097II87"/>
<dbReference type="PANTHER" id="PTHR40459">
    <property type="entry name" value="CONSERVED HYPOTHETICAL ALANINE AND LEUCINE RICH PROTEIN"/>
    <property type="match status" value="1"/>
</dbReference>
<dbReference type="OrthoDB" id="4400982at2"/>
<dbReference type="InterPro" id="IPR054507">
    <property type="entry name" value="CGL2689-like_C"/>
</dbReference>
<dbReference type="SUPFAM" id="SSF51735">
    <property type="entry name" value="NAD(P)-binding Rossmann-fold domains"/>
    <property type="match status" value="1"/>
</dbReference>
<organism evidence="3 4">
    <name type="scientific">Corynebacterium doosanense CAU 212 = DSM 45436</name>
    <dbReference type="NCBI Taxonomy" id="558173"/>
    <lineage>
        <taxon>Bacteria</taxon>
        <taxon>Bacillati</taxon>
        <taxon>Actinomycetota</taxon>
        <taxon>Actinomycetes</taxon>
        <taxon>Mycobacteriales</taxon>
        <taxon>Corynebacteriaceae</taxon>
        <taxon>Corynebacterium</taxon>
    </lineage>
</organism>
<sequence>MRAPRLNAGIFADDTELLDLGPQLREIGHHVTYFSDVEDATQFELVVITVPDNRLEDVIEGMSARARPGQIFLHTSAGHGTQVFDSLETSGAVVCAAHPLTDDLWAVGAADELGETIVELLVGELGGQALMVPDTQRLRLAAALTYRSFEATLRNDAFLLLSEAIGNEERALEIIGGFGEERPLDPVRGPAGMAAQQRAIEDPGTARVFRDLARRAAEQTGAHDVELWAMGDN</sequence>
<reference evidence="3 4" key="1">
    <citation type="submission" date="2013-09" db="EMBL/GenBank/DDBJ databases">
        <title>Complete genome sequence of Corynebacterium doosanense CAU 212(T) (=DSM 45436(T)), isolated from activated sludge.</title>
        <authorList>
            <person name="Schaffert L."/>
            <person name="Albersmeier A."/>
            <person name="Kalinowski J."/>
            <person name="Ruckert C."/>
        </authorList>
    </citation>
    <scope>NUCLEOTIDE SEQUENCE [LARGE SCALE GENOMIC DNA]</scope>
    <source>
        <strain evidence="3 4">CAU 212</strain>
    </source>
</reference>
<dbReference type="PANTHER" id="PTHR40459:SF1">
    <property type="entry name" value="CONSERVED HYPOTHETICAL ALANINE AND LEUCINE RICH PROTEIN"/>
    <property type="match status" value="1"/>
</dbReference>
<dbReference type="InterPro" id="IPR036291">
    <property type="entry name" value="NAD(P)-bd_dom_sf"/>
</dbReference>
<evidence type="ECO:0000313" key="3">
    <source>
        <dbReference type="EMBL" id="AIT61847.1"/>
    </source>
</evidence>
<evidence type="ECO:0000313" key="4">
    <source>
        <dbReference type="Proteomes" id="UP000029914"/>
    </source>
</evidence>
<name>A0A097II87_9CORY</name>
<dbReference type="Pfam" id="PF10727">
    <property type="entry name" value="Rossmann-like"/>
    <property type="match status" value="1"/>
</dbReference>
<dbReference type="Pfam" id="PF22242">
    <property type="entry name" value="6PGD_like"/>
    <property type="match status" value="1"/>
</dbReference>
<dbReference type="STRING" id="558173.CDOO_11690"/>
<feature type="domain" description="Putative oxidoreductase/dehydrogenase Rossmann-like" evidence="1">
    <location>
        <begin position="38"/>
        <end position="99"/>
    </location>
</feature>
<dbReference type="HOGENOM" id="CLU_102872_0_0_11"/>
<dbReference type="Gene3D" id="1.10.1040.40">
    <property type="match status" value="1"/>
</dbReference>
<dbReference type="KEGG" id="cdo:CDOO_11690"/>
<proteinExistence type="predicted"/>
<dbReference type="InterPro" id="IPR019665">
    <property type="entry name" value="OxRdtase/DH_put_Rossmann_dom"/>
</dbReference>
<protein>
    <submittedName>
        <fullName evidence="3">Uncharacterized protein</fullName>
    </submittedName>
</protein>